<evidence type="ECO:0000259" key="2">
    <source>
        <dbReference type="Pfam" id="PF13751"/>
    </source>
</evidence>
<keyword evidence="4" id="KW-1185">Reference proteome</keyword>
<dbReference type="PANTHER" id="PTHR33408">
    <property type="entry name" value="TRANSPOSASE"/>
    <property type="match status" value="1"/>
</dbReference>
<dbReference type="Proteomes" id="UP000815846">
    <property type="component" value="Unassembled WGS sequence"/>
</dbReference>
<gene>
    <name evidence="3" type="ORF">CWS31_003210</name>
</gene>
<sequence>MSHHIKGQPRNQATLFPEALDDFVTDENPVRVIDAFVDSLDLASLGFEKVKTKATGRPCYHPSMMLKLYIYGYLNRIQSSRRLEKETHRNVELMWLLERLTPDFKTIADFRKDNSTGIKNTCRQFIQLCREMNMFTNVVVAIDGSKFKAVNNKQRTYTPKKTKDLIARFDASINHYLAILADKDKQEYSDEDVTVMHEKVAWMKNRLAELSDIETRVNEHPDKKISLTDPDSRLLKTSNMVRQVCYNVQSAVDSRHHLIISHEVTQSTDIGKLHLVASQVQEALGTTDITFIADKGYYSRADIKNVLDTGSEMLVPKTDTSGAAKAGIFNKNQFKYDKIKDEYICPAGNILPYRRNAMENGLKLRVYVNHIACRDCDIRTKCTRSRNEPRKMRRWEHENEIDAMHQRFKKAKDISLIRKQTVEHPFGTIKMWMGATHYLTKRLKNVSTETNLHILAYNLKRMMSIKGTIGLMKAIRQ</sequence>
<name>A0ABY3N0N9_9GAMM</name>
<comment type="caution">
    <text evidence="3">The sequence shown here is derived from an EMBL/GenBank/DDBJ whole genome shotgun (WGS) entry which is preliminary data.</text>
</comment>
<reference evidence="3 4" key="1">
    <citation type="submission" date="2019-08" db="EMBL/GenBank/DDBJ databases">
        <title>Microbe sample from Colwellia echini.</title>
        <authorList>
            <person name="Christiansen L."/>
            <person name="Pathiraja D."/>
            <person name="Schultz-Johansen M."/>
            <person name="Choi I.-G."/>
            <person name="Stougaard P."/>
        </authorList>
    </citation>
    <scope>NUCLEOTIDE SEQUENCE [LARGE SCALE GENOMIC DNA]</scope>
    <source>
        <strain evidence="3 4">A3</strain>
    </source>
</reference>
<dbReference type="RefSeq" id="WP_101343867.1">
    <property type="nucleotide sequence ID" value="NZ_PJAI02000002.1"/>
</dbReference>
<dbReference type="PANTHER" id="PTHR33408:SF2">
    <property type="entry name" value="TRANSPOSASE DDE DOMAIN-CONTAINING PROTEIN"/>
    <property type="match status" value="1"/>
</dbReference>
<feature type="domain" description="Transposase InsH N-terminal" evidence="1">
    <location>
        <begin position="19"/>
        <end position="112"/>
    </location>
</feature>
<dbReference type="InterPro" id="IPR025668">
    <property type="entry name" value="Tnp_DDE_dom"/>
</dbReference>
<dbReference type="InterPro" id="IPR047629">
    <property type="entry name" value="IS1182_transpos"/>
</dbReference>
<evidence type="ECO:0000313" key="4">
    <source>
        <dbReference type="Proteomes" id="UP000815846"/>
    </source>
</evidence>
<evidence type="ECO:0000313" key="3">
    <source>
        <dbReference type="EMBL" id="TYK66807.1"/>
    </source>
</evidence>
<feature type="domain" description="Transposase DDE" evidence="2">
    <location>
        <begin position="344"/>
        <end position="463"/>
    </location>
</feature>
<protein>
    <submittedName>
        <fullName evidence="3">IS1182 family transposase</fullName>
    </submittedName>
</protein>
<evidence type="ECO:0000259" key="1">
    <source>
        <dbReference type="Pfam" id="PF05598"/>
    </source>
</evidence>
<accession>A0ABY3N0N9</accession>
<dbReference type="Pfam" id="PF05598">
    <property type="entry name" value="DUF772"/>
    <property type="match status" value="1"/>
</dbReference>
<dbReference type="Pfam" id="PF13751">
    <property type="entry name" value="DDE_Tnp_1_6"/>
    <property type="match status" value="1"/>
</dbReference>
<dbReference type="InterPro" id="IPR008490">
    <property type="entry name" value="Transposase_InsH_N"/>
</dbReference>
<dbReference type="NCBIfam" id="NF033551">
    <property type="entry name" value="transpos_IS1182"/>
    <property type="match status" value="1"/>
</dbReference>
<organism evidence="3 4">
    <name type="scientific">Colwellia echini</name>
    <dbReference type="NCBI Taxonomy" id="1982103"/>
    <lineage>
        <taxon>Bacteria</taxon>
        <taxon>Pseudomonadati</taxon>
        <taxon>Pseudomonadota</taxon>
        <taxon>Gammaproteobacteria</taxon>
        <taxon>Alteromonadales</taxon>
        <taxon>Colwelliaceae</taxon>
        <taxon>Colwellia</taxon>
    </lineage>
</organism>
<proteinExistence type="predicted"/>
<dbReference type="EMBL" id="PJAI02000002">
    <property type="protein sequence ID" value="TYK66807.1"/>
    <property type="molecule type" value="Genomic_DNA"/>
</dbReference>